<evidence type="ECO:0000256" key="5">
    <source>
        <dbReference type="ARBA" id="ARBA00022618"/>
    </source>
</evidence>
<dbReference type="EMBL" id="VNHO01000012">
    <property type="protein sequence ID" value="TYP54259.1"/>
    <property type="molecule type" value="Genomic_DNA"/>
</dbReference>
<dbReference type="Proteomes" id="UP000322294">
    <property type="component" value="Unassembled WGS sequence"/>
</dbReference>
<evidence type="ECO:0000259" key="12">
    <source>
        <dbReference type="PROSITE" id="PS51898"/>
    </source>
</evidence>
<organism evidence="14 15">
    <name type="scientific">Thermosediminibacter litoriperuensis</name>
    <dbReference type="NCBI Taxonomy" id="291989"/>
    <lineage>
        <taxon>Bacteria</taxon>
        <taxon>Bacillati</taxon>
        <taxon>Bacillota</taxon>
        <taxon>Clostridia</taxon>
        <taxon>Thermosediminibacterales</taxon>
        <taxon>Thermosediminibacteraceae</taxon>
        <taxon>Thermosediminibacter</taxon>
    </lineage>
</organism>
<dbReference type="PANTHER" id="PTHR30349">
    <property type="entry name" value="PHAGE INTEGRASE-RELATED"/>
    <property type="match status" value="1"/>
</dbReference>
<evidence type="ECO:0000313" key="14">
    <source>
        <dbReference type="EMBL" id="TYP54259.1"/>
    </source>
</evidence>
<evidence type="ECO:0000256" key="9">
    <source>
        <dbReference type="ARBA" id="ARBA00023172"/>
    </source>
</evidence>
<dbReference type="GO" id="GO:0006313">
    <property type="term" value="P:DNA transposition"/>
    <property type="evidence" value="ECO:0007669"/>
    <property type="project" value="UniProtKB-UniRule"/>
</dbReference>
<keyword evidence="15" id="KW-1185">Reference proteome</keyword>
<feature type="domain" description="Tyr recombinase" evidence="12">
    <location>
        <begin position="111"/>
        <end position="294"/>
    </location>
</feature>
<dbReference type="GO" id="GO:0009037">
    <property type="term" value="F:tyrosine-based site-specific recombinase activity"/>
    <property type="evidence" value="ECO:0007669"/>
    <property type="project" value="UniProtKB-UniRule"/>
</dbReference>
<evidence type="ECO:0000313" key="15">
    <source>
        <dbReference type="Proteomes" id="UP000322294"/>
    </source>
</evidence>
<evidence type="ECO:0000259" key="13">
    <source>
        <dbReference type="PROSITE" id="PS51900"/>
    </source>
</evidence>
<feature type="active site" description="O-(3'-phospho-DNA)-tyrosine intermediate" evidence="11">
    <location>
        <position position="281"/>
    </location>
</feature>
<dbReference type="Pfam" id="PF02899">
    <property type="entry name" value="Phage_int_SAM_1"/>
    <property type="match status" value="1"/>
</dbReference>
<feature type="active site" evidence="11">
    <location>
        <position position="272"/>
    </location>
</feature>
<keyword evidence="8 11" id="KW-0238">DNA-binding</keyword>
<name>A0A5S5ASR3_9FIRM</name>
<dbReference type="Gene3D" id="1.10.443.10">
    <property type="entry name" value="Intergrase catalytic core"/>
    <property type="match status" value="1"/>
</dbReference>
<dbReference type="NCBIfam" id="NF001399">
    <property type="entry name" value="PRK00283.1"/>
    <property type="match status" value="1"/>
</dbReference>
<feature type="active site" evidence="11">
    <location>
        <position position="246"/>
    </location>
</feature>
<evidence type="ECO:0000256" key="4">
    <source>
        <dbReference type="ARBA" id="ARBA00022490"/>
    </source>
</evidence>
<dbReference type="InterPro" id="IPR002104">
    <property type="entry name" value="Integrase_catalytic"/>
</dbReference>
<keyword evidence="4 11" id="KW-0963">Cytoplasm</keyword>
<evidence type="ECO:0000256" key="3">
    <source>
        <dbReference type="ARBA" id="ARBA00015810"/>
    </source>
</evidence>
<dbReference type="GO" id="GO:0005737">
    <property type="term" value="C:cytoplasm"/>
    <property type="evidence" value="ECO:0007669"/>
    <property type="project" value="UniProtKB-SubCell"/>
</dbReference>
<dbReference type="Pfam" id="PF00589">
    <property type="entry name" value="Phage_integrase"/>
    <property type="match status" value="1"/>
</dbReference>
<comment type="subunit">
    <text evidence="11">Forms a cyclic heterotetrameric complex composed of two molecules of XerC and two molecules of XerD.</text>
</comment>
<dbReference type="InterPro" id="IPR044068">
    <property type="entry name" value="CB"/>
</dbReference>
<protein>
    <recommendedName>
        <fullName evidence="3 11">Tyrosine recombinase XerD</fullName>
    </recommendedName>
</protein>
<dbReference type="GO" id="GO:0003677">
    <property type="term" value="F:DNA binding"/>
    <property type="evidence" value="ECO:0007669"/>
    <property type="project" value="UniProtKB-UniRule"/>
</dbReference>
<sequence>MLVIGMEDLLKQFLEFLSIEKGLARNTIESYKRDLKSYLFFLRSQNITDIKFTSKTTIISYLLLMQKSGKASSSISRACAAIKSFYHFLVRERYIKEDPTINLDTPKLEKKLPRVLTVEEVERLLEQPDTSDPLGFRDKTMLELLYATGIRVSELISLTVDDVNLDMGFLRCLGKGSKERIVPIGSFAVNYLRRYINGTRDRILKGKSSNILFVNHMGEALTRQGFWKIIKKYARKAGINKEITPHTLRHSFATHLIENGADLRAVQEMLGHADISTTQVYTHITRTRIKEVYDKTHPRA</sequence>
<dbReference type="GO" id="GO:0007059">
    <property type="term" value="P:chromosome segregation"/>
    <property type="evidence" value="ECO:0007669"/>
    <property type="project" value="UniProtKB-UniRule"/>
</dbReference>
<dbReference type="PANTHER" id="PTHR30349:SF81">
    <property type="entry name" value="TYROSINE RECOMBINASE XERC"/>
    <property type="match status" value="1"/>
</dbReference>
<comment type="subcellular location">
    <subcellularLocation>
        <location evidence="1 11">Cytoplasm</location>
    </subcellularLocation>
</comment>
<dbReference type="HAMAP" id="MF_01807">
    <property type="entry name" value="Recomb_XerD"/>
    <property type="match status" value="1"/>
</dbReference>
<dbReference type="PROSITE" id="PS51900">
    <property type="entry name" value="CB"/>
    <property type="match status" value="1"/>
</dbReference>
<dbReference type="GO" id="GO:0051301">
    <property type="term" value="P:cell division"/>
    <property type="evidence" value="ECO:0007669"/>
    <property type="project" value="UniProtKB-KW"/>
</dbReference>
<dbReference type="Gene3D" id="1.10.150.130">
    <property type="match status" value="1"/>
</dbReference>
<dbReference type="AlphaFoldDB" id="A0A5S5ASR3"/>
<comment type="similarity">
    <text evidence="2 11">Belongs to the 'phage' integrase family. XerD subfamily.</text>
</comment>
<dbReference type="InterPro" id="IPR050090">
    <property type="entry name" value="Tyrosine_recombinase_XerCD"/>
</dbReference>
<comment type="caution">
    <text evidence="14">The sequence shown here is derived from an EMBL/GenBank/DDBJ whole genome shotgun (WGS) entry which is preliminary data.</text>
</comment>
<feature type="active site" evidence="11">
    <location>
        <position position="175"/>
    </location>
</feature>
<dbReference type="NCBIfam" id="NF040815">
    <property type="entry name" value="recomb_XerA_Arch"/>
    <property type="match status" value="1"/>
</dbReference>
<dbReference type="InterPro" id="IPR013762">
    <property type="entry name" value="Integrase-like_cat_sf"/>
</dbReference>
<evidence type="ECO:0000256" key="1">
    <source>
        <dbReference type="ARBA" id="ARBA00004496"/>
    </source>
</evidence>
<keyword evidence="6 11" id="KW-0159">Chromosome partition</keyword>
<evidence type="ECO:0000256" key="8">
    <source>
        <dbReference type="ARBA" id="ARBA00023125"/>
    </source>
</evidence>
<dbReference type="InterPro" id="IPR011932">
    <property type="entry name" value="Recomb_XerD"/>
</dbReference>
<accession>A0A5S5ASR3</accession>
<evidence type="ECO:0000256" key="11">
    <source>
        <dbReference type="HAMAP-Rule" id="MF_01807"/>
    </source>
</evidence>
<dbReference type="NCBIfam" id="TIGR02225">
    <property type="entry name" value="recomb_XerD"/>
    <property type="match status" value="1"/>
</dbReference>
<proteinExistence type="inferred from homology"/>
<dbReference type="InterPro" id="IPR004107">
    <property type="entry name" value="Integrase_SAM-like_N"/>
</dbReference>
<keyword evidence="10 11" id="KW-0131">Cell cycle</keyword>
<dbReference type="SUPFAM" id="SSF56349">
    <property type="entry name" value="DNA breaking-rejoining enzymes"/>
    <property type="match status" value="1"/>
</dbReference>
<reference evidence="14 15" key="1">
    <citation type="submission" date="2019-07" db="EMBL/GenBank/DDBJ databases">
        <title>Genomic Encyclopedia of Type Strains, Phase I: the one thousand microbial genomes (KMG-I) project.</title>
        <authorList>
            <person name="Kyrpides N."/>
        </authorList>
    </citation>
    <scope>NUCLEOTIDE SEQUENCE [LARGE SCALE GENOMIC DNA]</scope>
    <source>
        <strain evidence="14 15">DSM 16647</strain>
    </source>
</reference>
<dbReference type="InterPro" id="IPR010998">
    <property type="entry name" value="Integrase_recombinase_N"/>
</dbReference>
<gene>
    <name evidence="11" type="primary">xerD</name>
    <name evidence="14" type="ORF">LZ11_01325</name>
</gene>
<dbReference type="CDD" id="cd00798">
    <property type="entry name" value="INT_XerDC_C"/>
    <property type="match status" value="1"/>
</dbReference>
<evidence type="ECO:0000256" key="10">
    <source>
        <dbReference type="ARBA" id="ARBA00023306"/>
    </source>
</evidence>
<feature type="active site" evidence="11">
    <location>
        <position position="151"/>
    </location>
</feature>
<evidence type="ECO:0000256" key="6">
    <source>
        <dbReference type="ARBA" id="ARBA00022829"/>
    </source>
</evidence>
<feature type="domain" description="Core-binding (CB)" evidence="13">
    <location>
        <begin position="4"/>
        <end position="90"/>
    </location>
</feature>
<evidence type="ECO:0000256" key="2">
    <source>
        <dbReference type="ARBA" id="ARBA00010450"/>
    </source>
</evidence>
<dbReference type="PROSITE" id="PS51898">
    <property type="entry name" value="TYR_RECOMBINASE"/>
    <property type="match status" value="1"/>
</dbReference>
<keyword evidence="7 11" id="KW-0229">DNA integration</keyword>
<dbReference type="InterPro" id="IPR023009">
    <property type="entry name" value="Tyrosine_recombinase_XerC/XerD"/>
</dbReference>
<feature type="active site" evidence="11">
    <location>
        <position position="249"/>
    </location>
</feature>
<keyword evidence="5 11" id="KW-0132">Cell division</keyword>
<dbReference type="HAMAP" id="MF_01808">
    <property type="entry name" value="Recomb_XerC_XerD"/>
    <property type="match status" value="1"/>
</dbReference>
<evidence type="ECO:0000256" key="7">
    <source>
        <dbReference type="ARBA" id="ARBA00022908"/>
    </source>
</evidence>
<dbReference type="InterPro" id="IPR011010">
    <property type="entry name" value="DNA_brk_join_enz"/>
</dbReference>
<comment type="function">
    <text evidence="11">Site-specific tyrosine recombinase, which acts by catalyzing the cutting and rejoining of the recombining DNA molecules. The XerC-XerD complex is essential to convert dimers of the bacterial chromosome into monomers to permit their segregation at cell division. It also contributes to the segregational stability of plasmids.</text>
</comment>
<keyword evidence="9 11" id="KW-0233">DNA recombination</keyword>